<dbReference type="OrthoDB" id="132546at2157"/>
<accession>A0A2A2HE73</accession>
<dbReference type="Pfam" id="PF00535">
    <property type="entry name" value="Glycos_transf_2"/>
    <property type="match status" value="2"/>
</dbReference>
<comment type="similarity">
    <text evidence="1">Belongs to the glycosyltransferase 2 family.</text>
</comment>
<comment type="caution">
    <text evidence="5">The sequence shown here is derived from an EMBL/GenBank/DDBJ whole genome shotgun (WGS) entry which is preliminary data.</text>
</comment>
<protein>
    <submittedName>
        <fullName evidence="6">N-acetylglucosaminyl-diphospho-decaprenol L-rhamnosyltransferase</fullName>
        <ecNumber evidence="6">2.4.1.289</ecNumber>
    </submittedName>
</protein>
<dbReference type="InterPro" id="IPR029044">
    <property type="entry name" value="Nucleotide-diphossugar_trans"/>
</dbReference>
<dbReference type="EMBL" id="LMVN01000011">
    <property type="protein sequence ID" value="PAV07564.1"/>
    <property type="molecule type" value="Genomic_DNA"/>
</dbReference>
<reference evidence="5 7" key="2">
    <citation type="journal article" date="2017" name="BMC Genomics">
        <title>Genomic analysis of methanogenic archaea reveals a shift towards energy conservation.</title>
        <authorList>
            <person name="Gilmore S.P."/>
            <person name="Henske J.K."/>
            <person name="Sexton J.A."/>
            <person name="Solomon K.V."/>
            <person name="Seppala S."/>
            <person name="Yoo J.I."/>
            <person name="Huyett L.M."/>
            <person name="Pressman A."/>
            <person name="Cogan J.Z."/>
            <person name="Kivenson V."/>
            <person name="Peng X."/>
            <person name="Tan Y."/>
            <person name="Valentine D.L."/>
            <person name="O'Malley M.A."/>
        </authorList>
    </citation>
    <scope>NUCLEOTIDE SEQUENCE [LARGE SCALE GENOMIC DNA]</scope>
    <source>
        <strain evidence="5 7">1R-7</strain>
    </source>
</reference>
<proteinExistence type="inferred from homology"/>
<dbReference type="Gene3D" id="3.90.550.10">
    <property type="entry name" value="Spore Coat Polysaccharide Biosynthesis Protein SpsA, Chain A"/>
    <property type="match status" value="2"/>
</dbReference>
<dbReference type="SUPFAM" id="SSF53448">
    <property type="entry name" value="Nucleotide-diphospho-sugar transferases"/>
    <property type="match status" value="2"/>
</dbReference>
<dbReference type="PANTHER" id="PTHR43179">
    <property type="entry name" value="RHAMNOSYLTRANSFERASE WBBL"/>
    <property type="match status" value="1"/>
</dbReference>
<feature type="domain" description="Glycosyltransferase 2-like" evidence="4">
    <location>
        <begin position="238"/>
        <end position="408"/>
    </location>
</feature>
<organism evidence="5 7">
    <name type="scientific">Methanosphaera cuniculi</name>
    <dbReference type="NCBI Taxonomy" id="1077256"/>
    <lineage>
        <taxon>Archaea</taxon>
        <taxon>Methanobacteriati</taxon>
        <taxon>Methanobacteriota</taxon>
        <taxon>Methanomada group</taxon>
        <taxon>Methanobacteria</taxon>
        <taxon>Methanobacteriales</taxon>
        <taxon>Methanobacteriaceae</taxon>
        <taxon>Methanosphaera</taxon>
    </lineage>
</organism>
<evidence type="ECO:0000256" key="1">
    <source>
        <dbReference type="ARBA" id="ARBA00006739"/>
    </source>
</evidence>
<reference evidence="6 8" key="1">
    <citation type="submission" date="2016-04" db="EMBL/GenBank/DDBJ databases">
        <title>Genome sequence of Methanosphaera cuniculi DSM 4103.</title>
        <authorList>
            <person name="Poehlein A."/>
            <person name="Seedorf H."/>
            <person name="Daniel R."/>
        </authorList>
    </citation>
    <scope>NUCLEOTIDE SEQUENCE [LARGE SCALE GENOMIC DNA]</scope>
    <source>
        <strain evidence="6 8">DSM 4103</strain>
    </source>
</reference>
<keyword evidence="3 6" id="KW-0808">Transferase</keyword>
<gene>
    <name evidence="6" type="primary">wbbL_4</name>
    <name evidence="5" type="ORF">ASJ82_07770</name>
    <name evidence="6" type="ORF">MSCUN_10450</name>
</gene>
<dbReference type="GO" id="GO:0102096">
    <property type="term" value="F:decaprenyl-N-acetyl-alpha-D-glucosaminyl-pyrophosphate:dTDP-alpha-L-rhamnose rhamnosyltransferase activity"/>
    <property type="evidence" value="ECO:0007669"/>
    <property type="project" value="UniProtKB-EC"/>
</dbReference>
<evidence type="ECO:0000313" key="8">
    <source>
        <dbReference type="Proteomes" id="UP000246004"/>
    </source>
</evidence>
<evidence type="ECO:0000313" key="7">
    <source>
        <dbReference type="Proteomes" id="UP000217528"/>
    </source>
</evidence>
<keyword evidence="7" id="KW-1185">Reference proteome</keyword>
<evidence type="ECO:0000259" key="4">
    <source>
        <dbReference type="Pfam" id="PF00535"/>
    </source>
</evidence>
<evidence type="ECO:0000256" key="2">
    <source>
        <dbReference type="ARBA" id="ARBA00022676"/>
    </source>
</evidence>
<sequence length="1125" mass="132233">MIKLTEETRNKLDKESKTLLRNSEFYNPSFYKRFNPNVRNLNLSDDELLTYYIKNNKQQLTPPSRFFDIRWYVAHNPDVKEMDIDPLIHFLKFGRKEGRLYRPTLLNFDMIDIDNKNKVHREYNQIFHSELFDIDYYLNNNGEFSLEGYDPILHYIIIGASRGYNPSQEFNTNKYIENTSFNKVLVNPLYHYLKYGQKVSSDKMINILLDNSQGIMDIKRIQHGTIDDIFDHLERKISIIIPIFNAYEETCRCIRSVLLNTHLNYELILINDCSTDERIIPLLESLKDIPGIHVINNKENMGFVANVNLGIKESGNDDIVLLNSDTIVTPRWLTRLVVAAYYKPSAATVTPLSNNSDISVERLGRSDDQLFVNKNAYQLSKLDFNSYHIAPTGNGFCLYIKRGALNKVGSFDPIFKRGYGEETDFTSRAREAGWINIRSFDIFIYHQRHASFTKEKTDKLKAENKKINMKRHPDVFRLWDEFIKDKKIQNAIQQTSQIDFYANGERILYVTQKDKNGNPQVNDEFYKIADKYDTYIMTVDDEEIELFLYDGIFNFVKIYEHTLIGYDDDEFIRVFFRFMVIPRFDLIYLTNKDYDNNILSHMNEDLMKASKLLEIPVVYEDTSINMLFEIDEKLNPIKTFDETIEDMKTHTNDTIFYRVVDADESQLEIPENINENYDYVLFSNDETIKSDFWDIIIINDEDMKTYSKTQKIPQKYLHQYKYQIHDTNIKDQILKTESKLNNNPYTKSVMQKILTKLDEPTTIILQADTNYENLKTCLDSLFENTNMPYDLIIIQEDKTNKHITSLIEKYMQKHENIHIIFNDKKQSFIKTINQIIKTLKNDMVILKSSTILTPNWLSKLKSTAYTDDTIATVTPISNNASVFSVPEIYEENKINSNLSINDIVTIIEKQNYKPIKTPTLNHFCMFIKKDAIDTVGMFDVKYNYNYSEVDYAIRLMDAGWINVVDPTVYLYNNKTTPLNDDELKLEYEDSIYLNYKYPDHKQQLEEFINNQSYQNLRSMIDDELNSTNAVENAQQNVLLVVDDINNLEIPNTESVIIYILSKDNILYKITSPNMEYKEIIGLNCSDDLELTYFNILKQLHIKNIYLKDNNSQIKELAEKMKIDIQ</sequence>
<evidence type="ECO:0000313" key="5">
    <source>
        <dbReference type="EMBL" id="PAV07564.1"/>
    </source>
</evidence>
<dbReference type="RefSeq" id="WP_095608449.1">
    <property type="nucleotide sequence ID" value="NZ_LMVN01000011.1"/>
</dbReference>
<evidence type="ECO:0000256" key="3">
    <source>
        <dbReference type="ARBA" id="ARBA00022679"/>
    </source>
</evidence>
<dbReference type="InterPro" id="IPR001173">
    <property type="entry name" value="Glyco_trans_2-like"/>
</dbReference>
<feature type="domain" description="Glycosyltransferase 2-like" evidence="4">
    <location>
        <begin position="771"/>
        <end position="935"/>
    </location>
</feature>
<dbReference type="Proteomes" id="UP000217528">
    <property type="component" value="Unassembled WGS sequence"/>
</dbReference>
<dbReference type="EMBL" id="LWMS01000031">
    <property type="protein sequence ID" value="PWL08114.1"/>
    <property type="molecule type" value="Genomic_DNA"/>
</dbReference>
<evidence type="ECO:0000313" key="6">
    <source>
        <dbReference type="EMBL" id="PWL08114.1"/>
    </source>
</evidence>
<dbReference type="PANTHER" id="PTHR43179:SF12">
    <property type="entry name" value="GALACTOFURANOSYLTRANSFERASE GLFT2"/>
    <property type="match status" value="1"/>
</dbReference>
<keyword evidence="2 6" id="KW-0328">Glycosyltransferase</keyword>
<dbReference type="Proteomes" id="UP000246004">
    <property type="component" value="Unassembled WGS sequence"/>
</dbReference>
<name>A0A2A2HE73_9EURY</name>
<dbReference type="AlphaFoldDB" id="A0A2A2HE73"/>
<dbReference type="EC" id="2.4.1.289" evidence="6"/>